<feature type="compositionally biased region" description="Polar residues" evidence="1">
    <location>
        <begin position="7"/>
        <end position="25"/>
    </location>
</feature>
<dbReference type="Gene3D" id="2.180.10.10">
    <property type="entry name" value="RHS repeat-associated core"/>
    <property type="match status" value="1"/>
</dbReference>
<gene>
    <name evidence="3" type="ORF">LCGC14_2007760</name>
</gene>
<feature type="transmembrane region" description="Helical" evidence="2">
    <location>
        <begin position="680"/>
        <end position="704"/>
    </location>
</feature>
<evidence type="ECO:0000256" key="1">
    <source>
        <dbReference type="SAM" id="MobiDB-lite"/>
    </source>
</evidence>
<accession>A0A0F9F161</accession>
<feature type="non-terminal residue" evidence="3">
    <location>
        <position position="1"/>
    </location>
</feature>
<feature type="transmembrane region" description="Helical" evidence="2">
    <location>
        <begin position="654"/>
        <end position="673"/>
    </location>
</feature>
<keyword evidence="2" id="KW-0472">Membrane</keyword>
<sequence>LSAGLGRTTSRSGNEQLSSQSAPQTLHSTMAYENPIKGTPLSQTLDPNGLALTSQLQYGNDPYGRVTGQTLASGMSSRFTYWAGESAACSAAYTQAGSLASVTIPHATQANTDGRRTTLFHNASGQQVGVQVDDQPATCMSYDNRGRMTSMTVPAIDGSAAKQLEVSYGLNGNLFSSTQRSTVDTVVTTTRARADLSGRIHESIDAWGTTVTTAYDAVQRTTTQTTVISDAYGQQYSTVMVSSFDDQDRLFSVSRNGTAMIEQISYEDKSAQIDYGNGTSLSTALNVYGQLDQQTLKLPDGSVISDTLSLSPSGRILEQTLINASGDTASYAYSYDAVLRLSDASLSGNHPALGKNGYQWHYGFGTGSGLNPNAGKDGAVTQETVTGPDGNSVTKTFSYNYVDGLSAISASDPSQAMTVAYDASGYNMTQLSRGNGDSLSLSYDQSAQLTRASDSQGKSVAYTRNASGGILAKVTTQTDADSGEETVQTILYSAGWALNEQRQPISQTFALAGGVTVTATADNSDSQWQYSSLQSHALATTGGQGELRGGITLYSPYGEVLTAHPDTLDGAPHTGYDGASGVTTETFAIDINLMGDRIYIPSIHSFTTLDPTFNGGTSPYNYANADPINLNDPTGNAPEANILEGGFWDVNNPYMWILVGSLAAGVISGGIFAGYTVGFLAGLVITVVVAGTVGFFAGFTYGMITTDDDWGASATMGLIGMGYGAGSHLRVTATYA</sequence>
<name>A0A0F9F161_9ZZZZ</name>
<keyword evidence="2" id="KW-0812">Transmembrane</keyword>
<reference evidence="3" key="1">
    <citation type="journal article" date="2015" name="Nature">
        <title>Complex archaea that bridge the gap between prokaryotes and eukaryotes.</title>
        <authorList>
            <person name="Spang A."/>
            <person name="Saw J.H."/>
            <person name="Jorgensen S.L."/>
            <person name="Zaremba-Niedzwiedzka K."/>
            <person name="Martijn J."/>
            <person name="Lind A.E."/>
            <person name="van Eijk R."/>
            <person name="Schleper C."/>
            <person name="Guy L."/>
            <person name="Ettema T.J."/>
        </authorList>
    </citation>
    <scope>NUCLEOTIDE SEQUENCE</scope>
</reference>
<dbReference type="AlphaFoldDB" id="A0A0F9F161"/>
<feature type="non-terminal residue" evidence="3">
    <location>
        <position position="736"/>
    </location>
</feature>
<keyword evidence="2" id="KW-1133">Transmembrane helix</keyword>
<dbReference type="InterPro" id="IPR022385">
    <property type="entry name" value="Rhs_assc_core"/>
</dbReference>
<feature type="transmembrane region" description="Helical" evidence="2">
    <location>
        <begin position="710"/>
        <end position="731"/>
    </location>
</feature>
<comment type="caution">
    <text evidence="3">The sequence shown here is derived from an EMBL/GenBank/DDBJ whole genome shotgun (WGS) entry which is preliminary data.</text>
</comment>
<protein>
    <submittedName>
        <fullName evidence="3">Uncharacterized protein</fullName>
    </submittedName>
</protein>
<organism evidence="3">
    <name type="scientific">marine sediment metagenome</name>
    <dbReference type="NCBI Taxonomy" id="412755"/>
    <lineage>
        <taxon>unclassified sequences</taxon>
        <taxon>metagenomes</taxon>
        <taxon>ecological metagenomes</taxon>
    </lineage>
</organism>
<evidence type="ECO:0000313" key="3">
    <source>
        <dbReference type="EMBL" id="KKL80138.1"/>
    </source>
</evidence>
<dbReference type="EMBL" id="LAZR01022944">
    <property type="protein sequence ID" value="KKL80138.1"/>
    <property type="molecule type" value="Genomic_DNA"/>
</dbReference>
<evidence type="ECO:0000256" key="2">
    <source>
        <dbReference type="SAM" id="Phobius"/>
    </source>
</evidence>
<dbReference type="NCBIfam" id="TIGR03696">
    <property type="entry name" value="Rhs_assc_core"/>
    <property type="match status" value="1"/>
</dbReference>
<feature type="region of interest" description="Disordered" evidence="1">
    <location>
        <begin position="1"/>
        <end position="25"/>
    </location>
</feature>
<proteinExistence type="predicted"/>